<gene>
    <name evidence="2" type="ORF">D9758_012058</name>
</gene>
<reference evidence="2 3" key="1">
    <citation type="journal article" date="2020" name="ISME J.">
        <title>Uncovering the hidden diversity of litter-decomposition mechanisms in mushroom-forming fungi.</title>
        <authorList>
            <person name="Floudas D."/>
            <person name="Bentzer J."/>
            <person name="Ahren D."/>
            <person name="Johansson T."/>
            <person name="Persson P."/>
            <person name="Tunlid A."/>
        </authorList>
    </citation>
    <scope>NUCLEOTIDE SEQUENCE [LARGE SCALE GENOMIC DNA]</scope>
    <source>
        <strain evidence="2 3">CBS 291.85</strain>
    </source>
</reference>
<feature type="signal peptide" evidence="1">
    <location>
        <begin position="1"/>
        <end position="18"/>
    </location>
</feature>
<evidence type="ECO:0000313" key="2">
    <source>
        <dbReference type="EMBL" id="KAF5338791.1"/>
    </source>
</evidence>
<protein>
    <recommendedName>
        <fullName evidence="4">Secreted protein</fullName>
    </recommendedName>
</protein>
<dbReference type="Proteomes" id="UP000559256">
    <property type="component" value="Unassembled WGS sequence"/>
</dbReference>
<accession>A0A8H5CCY3</accession>
<dbReference type="AlphaFoldDB" id="A0A8H5CCY3"/>
<evidence type="ECO:0000256" key="1">
    <source>
        <dbReference type="SAM" id="SignalP"/>
    </source>
</evidence>
<keyword evidence="1" id="KW-0732">Signal</keyword>
<keyword evidence="3" id="KW-1185">Reference proteome</keyword>
<evidence type="ECO:0000313" key="3">
    <source>
        <dbReference type="Proteomes" id="UP000559256"/>
    </source>
</evidence>
<feature type="chain" id="PRO_5034457615" description="Secreted protein" evidence="1">
    <location>
        <begin position="19"/>
        <end position="229"/>
    </location>
</feature>
<proteinExistence type="predicted"/>
<comment type="caution">
    <text evidence="2">The sequence shown here is derived from an EMBL/GenBank/DDBJ whole genome shotgun (WGS) entry which is preliminary data.</text>
</comment>
<organism evidence="2 3">
    <name type="scientific">Tetrapyrgos nigripes</name>
    <dbReference type="NCBI Taxonomy" id="182062"/>
    <lineage>
        <taxon>Eukaryota</taxon>
        <taxon>Fungi</taxon>
        <taxon>Dikarya</taxon>
        <taxon>Basidiomycota</taxon>
        <taxon>Agaricomycotina</taxon>
        <taxon>Agaricomycetes</taxon>
        <taxon>Agaricomycetidae</taxon>
        <taxon>Agaricales</taxon>
        <taxon>Marasmiineae</taxon>
        <taxon>Marasmiaceae</taxon>
        <taxon>Tetrapyrgos</taxon>
    </lineage>
</organism>
<dbReference type="EMBL" id="JAACJM010000191">
    <property type="protein sequence ID" value="KAF5338791.1"/>
    <property type="molecule type" value="Genomic_DNA"/>
</dbReference>
<name>A0A8H5CCY3_9AGAR</name>
<evidence type="ECO:0008006" key="4">
    <source>
        <dbReference type="Google" id="ProtNLM"/>
    </source>
</evidence>
<sequence length="229" mass="24541">MKNLLPLVTLALTGLVAADSFQVEYSVEHPASVDGFEYCQNTHCDRDLWKTLPATRGTALCGITNVNQIGYRRAGDDSTSVIYKCDDSVQPLIFTREGSPDLIGAKWSVSVSQEWPTAPAKRDFSQVQLGTSGTFSVIHTECPDGNKLTLTTVDANGVTETIEGVDELSKPMPDAFPINATIIVTGSNGFNATGEFTVTGDNQILAQFGGDNGPTLSTNYNVQVEICPD</sequence>